<proteinExistence type="predicted"/>
<comment type="caution">
    <text evidence="3">The sequence shown here is derived from an EMBL/GenBank/DDBJ whole genome shotgun (WGS) entry which is preliminary data.</text>
</comment>
<evidence type="ECO:0000256" key="2">
    <source>
        <dbReference type="ARBA" id="ARBA00023136"/>
    </source>
</evidence>
<accession>A0AAV5FHU2</accession>
<dbReference type="GO" id="GO:0098542">
    <property type="term" value="P:defense response to other organism"/>
    <property type="evidence" value="ECO:0007669"/>
    <property type="project" value="InterPro"/>
</dbReference>
<evidence type="ECO:0000313" key="3">
    <source>
        <dbReference type="EMBL" id="GJN34386.1"/>
    </source>
</evidence>
<gene>
    <name evidence="3" type="primary">gb23042</name>
    <name evidence="3" type="ORF">PR202_gb23042</name>
</gene>
<dbReference type="InterPro" id="IPR044839">
    <property type="entry name" value="NDR1-like"/>
</dbReference>
<sequence length="203" mass="21599">MMMRRVRDEAAGFCLLCGIVLAVVLVAAYAVVYPVEVTVDEGALGRLTLAAAPATGNGTAPSSLLAFNISLAVAVRNPNWAMSAWLAAPPIGELRFRGVPFAWGSLPPGAGRRGRTRIRARRTKVYRVSSAAQGVPMAALGSDGVAEFARESAAGVFELELVVVGKVRYQAHPHRRRFNFRVSCPLNLSLSTAATTFARVTCT</sequence>
<dbReference type="PANTHER" id="PTHR31415:SF67">
    <property type="entry name" value="OS04G0114300 PROTEIN"/>
    <property type="match status" value="1"/>
</dbReference>
<organism evidence="3 4">
    <name type="scientific">Eleusine coracana subsp. coracana</name>
    <dbReference type="NCBI Taxonomy" id="191504"/>
    <lineage>
        <taxon>Eukaryota</taxon>
        <taxon>Viridiplantae</taxon>
        <taxon>Streptophyta</taxon>
        <taxon>Embryophyta</taxon>
        <taxon>Tracheophyta</taxon>
        <taxon>Spermatophyta</taxon>
        <taxon>Magnoliopsida</taxon>
        <taxon>Liliopsida</taxon>
        <taxon>Poales</taxon>
        <taxon>Poaceae</taxon>
        <taxon>PACMAD clade</taxon>
        <taxon>Chloridoideae</taxon>
        <taxon>Cynodonteae</taxon>
        <taxon>Eleusininae</taxon>
        <taxon>Eleusine</taxon>
    </lineage>
</organism>
<comment type="subcellular location">
    <subcellularLocation>
        <location evidence="1">Membrane</location>
    </subcellularLocation>
</comment>
<reference evidence="3" key="2">
    <citation type="submission" date="2021-12" db="EMBL/GenBank/DDBJ databases">
        <title>Resequencing data analysis of finger millet.</title>
        <authorList>
            <person name="Hatakeyama M."/>
            <person name="Aluri S."/>
            <person name="Balachadran M.T."/>
            <person name="Sivarajan S.R."/>
            <person name="Poveda L."/>
            <person name="Shimizu-Inatsugi R."/>
            <person name="Schlapbach R."/>
            <person name="Sreeman S.M."/>
            <person name="Shimizu K.K."/>
        </authorList>
    </citation>
    <scope>NUCLEOTIDE SEQUENCE</scope>
</reference>
<reference evidence="3" key="1">
    <citation type="journal article" date="2018" name="DNA Res.">
        <title>Multiple hybrid de novo genome assembly of finger millet, an orphan allotetraploid crop.</title>
        <authorList>
            <person name="Hatakeyama M."/>
            <person name="Aluri S."/>
            <person name="Balachadran M.T."/>
            <person name="Sivarajan S.R."/>
            <person name="Patrignani A."/>
            <person name="Gruter S."/>
            <person name="Poveda L."/>
            <person name="Shimizu-Inatsugi R."/>
            <person name="Baeten J."/>
            <person name="Francoijs K.J."/>
            <person name="Nataraja K.N."/>
            <person name="Reddy Y.A.N."/>
            <person name="Phadnis S."/>
            <person name="Ravikumar R.L."/>
            <person name="Schlapbach R."/>
            <person name="Sreeman S.M."/>
            <person name="Shimizu K.K."/>
        </authorList>
    </citation>
    <scope>NUCLEOTIDE SEQUENCE</scope>
</reference>
<dbReference type="AlphaFoldDB" id="A0AAV5FHU2"/>
<protein>
    <recommendedName>
        <fullName evidence="5">Late embryogenesis abundant protein LEA-2 subgroup domain-containing protein</fullName>
    </recommendedName>
</protein>
<dbReference type="PANTHER" id="PTHR31415">
    <property type="entry name" value="OS05G0367900 PROTEIN"/>
    <property type="match status" value="1"/>
</dbReference>
<dbReference type="GO" id="GO:0009506">
    <property type="term" value="C:plasmodesma"/>
    <property type="evidence" value="ECO:0007669"/>
    <property type="project" value="TreeGrafter"/>
</dbReference>
<evidence type="ECO:0008006" key="5">
    <source>
        <dbReference type="Google" id="ProtNLM"/>
    </source>
</evidence>
<keyword evidence="2" id="KW-0472">Membrane</keyword>
<keyword evidence="4" id="KW-1185">Reference proteome</keyword>
<evidence type="ECO:0000313" key="4">
    <source>
        <dbReference type="Proteomes" id="UP001054889"/>
    </source>
</evidence>
<evidence type="ECO:0000256" key="1">
    <source>
        <dbReference type="ARBA" id="ARBA00004370"/>
    </source>
</evidence>
<dbReference type="Proteomes" id="UP001054889">
    <property type="component" value="Unassembled WGS sequence"/>
</dbReference>
<name>A0AAV5FHU2_ELECO</name>
<dbReference type="GO" id="GO:0005886">
    <property type="term" value="C:plasma membrane"/>
    <property type="evidence" value="ECO:0007669"/>
    <property type="project" value="TreeGrafter"/>
</dbReference>
<dbReference type="EMBL" id="BQKI01000085">
    <property type="protein sequence ID" value="GJN34386.1"/>
    <property type="molecule type" value="Genomic_DNA"/>
</dbReference>